<gene>
    <name evidence="2" type="ORF">Fot_43970</name>
</gene>
<feature type="region of interest" description="Disordered" evidence="1">
    <location>
        <begin position="193"/>
        <end position="248"/>
    </location>
</feature>
<name>A0ABD1R260_9LAMI</name>
<evidence type="ECO:0000313" key="2">
    <source>
        <dbReference type="EMBL" id="KAL2482526.1"/>
    </source>
</evidence>
<feature type="compositionally biased region" description="Polar residues" evidence="1">
    <location>
        <begin position="163"/>
        <end position="176"/>
    </location>
</feature>
<evidence type="ECO:0000313" key="3">
    <source>
        <dbReference type="Proteomes" id="UP001604277"/>
    </source>
</evidence>
<proteinExistence type="predicted"/>
<feature type="compositionally biased region" description="Polar residues" evidence="1">
    <location>
        <begin position="322"/>
        <end position="334"/>
    </location>
</feature>
<feature type="compositionally biased region" description="Basic and acidic residues" evidence="1">
    <location>
        <begin position="129"/>
        <end position="138"/>
    </location>
</feature>
<feature type="compositionally biased region" description="Polar residues" evidence="1">
    <location>
        <begin position="117"/>
        <end position="128"/>
    </location>
</feature>
<feature type="region of interest" description="Disordered" evidence="1">
    <location>
        <begin position="288"/>
        <end position="309"/>
    </location>
</feature>
<keyword evidence="3" id="KW-1185">Reference proteome</keyword>
<feature type="region of interest" description="Disordered" evidence="1">
    <location>
        <begin position="322"/>
        <end position="341"/>
    </location>
</feature>
<comment type="caution">
    <text evidence="2">The sequence shown here is derived from an EMBL/GenBank/DDBJ whole genome shotgun (WGS) entry which is preliminary data.</text>
</comment>
<accession>A0ABD1R260</accession>
<feature type="region of interest" description="Disordered" evidence="1">
    <location>
        <begin position="100"/>
        <end position="178"/>
    </location>
</feature>
<feature type="compositionally biased region" description="Polar residues" evidence="1">
    <location>
        <begin position="258"/>
        <end position="271"/>
    </location>
</feature>
<evidence type="ECO:0000256" key="1">
    <source>
        <dbReference type="SAM" id="MobiDB-lite"/>
    </source>
</evidence>
<sequence length="380" mass="41978">MDRRFSRNLSNEGRGSINLQKKLAESKRVISQNEQVPDLTDLMNDLFFGASNTDKKAYNLTGNGHVLDDRNEEEFDSSTMSVSSRLTQEWLQEAKRIVASSPSRIDSPDRLTGSPRFATSQGRLSTSPLEKRDPFDRSARRHRARESFSGEILSKTAKHSTNKSETNCDPSQSEESPASDVQMLFSNMLKISKSSTPNPIISPDPTPPSPSSLVGPPFPPRQSVHRKSRFQTDPNAPLSQPIPAPTNRLSISKRNFKDTASTTNNAPTTILDTPLLSPPKHLIESAHRRSISSTTCSRPEAKVLSPPRNLVESAHRRSISSSTCSTDRILQKSNGPLKEGDLKGQELNKFLKEQRIKIEKILSGEINGKTKIVLSGPSNS</sequence>
<protein>
    <submittedName>
        <fullName evidence="2">Uncharacterized protein</fullName>
    </submittedName>
</protein>
<reference evidence="3" key="1">
    <citation type="submission" date="2024-07" db="EMBL/GenBank/DDBJ databases">
        <title>Two chromosome-level genome assemblies of Korean endemic species Abeliophyllum distichum and Forsythia ovata (Oleaceae).</title>
        <authorList>
            <person name="Jang H."/>
        </authorList>
    </citation>
    <scope>NUCLEOTIDE SEQUENCE [LARGE SCALE GENOMIC DNA]</scope>
</reference>
<dbReference type="EMBL" id="JBFOLJ010000013">
    <property type="protein sequence ID" value="KAL2482526.1"/>
    <property type="molecule type" value="Genomic_DNA"/>
</dbReference>
<feature type="region of interest" description="Disordered" evidence="1">
    <location>
        <begin position="258"/>
        <end position="277"/>
    </location>
</feature>
<feature type="compositionally biased region" description="Pro residues" evidence="1">
    <location>
        <begin position="200"/>
        <end position="220"/>
    </location>
</feature>
<dbReference type="Proteomes" id="UP001604277">
    <property type="component" value="Unassembled WGS sequence"/>
</dbReference>
<dbReference type="AlphaFoldDB" id="A0ABD1R260"/>
<organism evidence="2 3">
    <name type="scientific">Forsythia ovata</name>
    <dbReference type="NCBI Taxonomy" id="205694"/>
    <lineage>
        <taxon>Eukaryota</taxon>
        <taxon>Viridiplantae</taxon>
        <taxon>Streptophyta</taxon>
        <taxon>Embryophyta</taxon>
        <taxon>Tracheophyta</taxon>
        <taxon>Spermatophyta</taxon>
        <taxon>Magnoliopsida</taxon>
        <taxon>eudicotyledons</taxon>
        <taxon>Gunneridae</taxon>
        <taxon>Pentapetalae</taxon>
        <taxon>asterids</taxon>
        <taxon>lamiids</taxon>
        <taxon>Lamiales</taxon>
        <taxon>Oleaceae</taxon>
        <taxon>Forsythieae</taxon>
        <taxon>Forsythia</taxon>
    </lineage>
</organism>